<feature type="transmembrane region" description="Helical" evidence="7">
    <location>
        <begin position="39"/>
        <end position="58"/>
    </location>
</feature>
<dbReference type="Proteomes" id="UP000727907">
    <property type="component" value="Unassembled WGS sequence"/>
</dbReference>
<keyword evidence="5 7" id="KW-1133">Transmembrane helix</keyword>
<evidence type="ECO:0000256" key="4">
    <source>
        <dbReference type="ARBA" id="ARBA00022692"/>
    </source>
</evidence>
<proteinExistence type="predicted"/>
<evidence type="ECO:0000256" key="2">
    <source>
        <dbReference type="ARBA" id="ARBA00022448"/>
    </source>
</evidence>
<dbReference type="RefSeq" id="WP_216957650.1">
    <property type="nucleotide sequence ID" value="NZ_JAHOPB010000001.1"/>
</dbReference>
<evidence type="ECO:0000256" key="1">
    <source>
        <dbReference type="ARBA" id="ARBA00004141"/>
    </source>
</evidence>
<evidence type="ECO:0000256" key="6">
    <source>
        <dbReference type="ARBA" id="ARBA00023136"/>
    </source>
</evidence>
<feature type="transmembrane region" description="Helical" evidence="7">
    <location>
        <begin position="232"/>
        <end position="260"/>
    </location>
</feature>
<keyword evidence="4 7" id="KW-0812">Transmembrane</keyword>
<feature type="transmembrane region" description="Helical" evidence="7">
    <location>
        <begin position="70"/>
        <end position="88"/>
    </location>
</feature>
<accession>A0ABS6IFM6</accession>
<feature type="transmembrane region" description="Helical" evidence="7">
    <location>
        <begin position="167"/>
        <end position="185"/>
    </location>
</feature>
<feature type="transmembrane region" description="Helical" evidence="7">
    <location>
        <begin position="191"/>
        <end position="211"/>
    </location>
</feature>
<evidence type="ECO:0000256" key="7">
    <source>
        <dbReference type="SAM" id="Phobius"/>
    </source>
</evidence>
<protein>
    <submittedName>
        <fullName evidence="8">AEC family transporter</fullName>
    </submittedName>
</protein>
<dbReference type="EMBL" id="JAHOPB010000001">
    <property type="protein sequence ID" value="MBU8873406.1"/>
    <property type="molecule type" value="Genomic_DNA"/>
</dbReference>
<evidence type="ECO:0000256" key="5">
    <source>
        <dbReference type="ARBA" id="ARBA00022989"/>
    </source>
</evidence>
<comment type="caution">
    <text evidence="8">The sequence shown here is derived from an EMBL/GenBank/DDBJ whole genome shotgun (WGS) entry which is preliminary data.</text>
</comment>
<keyword evidence="3" id="KW-1003">Cell membrane</keyword>
<dbReference type="PANTHER" id="PTHR36838">
    <property type="entry name" value="AUXIN EFFLUX CARRIER FAMILY PROTEIN"/>
    <property type="match status" value="1"/>
</dbReference>
<reference evidence="8 9" key="1">
    <citation type="submission" date="2021-06" db="EMBL/GenBank/DDBJ databases">
        <authorList>
            <person name="Lee D.H."/>
        </authorList>
    </citation>
    <scope>NUCLEOTIDE SEQUENCE [LARGE SCALE GENOMIC DNA]</scope>
    <source>
        <strain evidence="8 9">MMS21-HV4-11</strain>
    </source>
</reference>
<feature type="transmembrane region" description="Helical" evidence="7">
    <location>
        <begin position="123"/>
        <end position="146"/>
    </location>
</feature>
<evidence type="ECO:0000313" key="9">
    <source>
        <dbReference type="Proteomes" id="UP000727907"/>
    </source>
</evidence>
<name>A0ABS6IFM6_9HYPH</name>
<comment type="subcellular location">
    <subcellularLocation>
        <location evidence="1">Membrane</location>
        <topology evidence="1">Multi-pass membrane protein</topology>
    </subcellularLocation>
</comment>
<evidence type="ECO:0000313" key="8">
    <source>
        <dbReference type="EMBL" id="MBU8873406.1"/>
    </source>
</evidence>
<keyword evidence="9" id="KW-1185">Reference proteome</keyword>
<dbReference type="InterPro" id="IPR004776">
    <property type="entry name" value="Mem_transp_PIN-like"/>
</dbReference>
<keyword evidence="2" id="KW-0813">Transport</keyword>
<evidence type="ECO:0000256" key="3">
    <source>
        <dbReference type="ARBA" id="ARBA00022475"/>
    </source>
</evidence>
<dbReference type="Pfam" id="PF03547">
    <property type="entry name" value="Mem_trans"/>
    <property type="match status" value="1"/>
</dbReference>
<keyword evidence="6 7" id="KW-0472">Membrane</keyword>
<gene>
    <name evidence="8" type="ORF">KQ910_06495</name>
</gene>
<dbReference type="PANTHER" id="PTHR36838:SF4">
    <property type="entry name" value="AUXIN EFFLUX CARRIER FAMILY PROTEIN"/>
    <property type="match status" value="1"/>
</dbReference>
<feature type="transmembrane region" description="Helical" evidence="7">
    <location>
        <begin position="280"/>
        <end position="307"/>
    </location>
</feature>
<sequence>MSADVILALLPIVLLIMLGMGLRRLGFLAEGFWPQAERLSYYVLVPCLFFHSLATAKLDALPARELATTLILSILAVAALLVALRPVLRVDGPTFTSIFQGGIRFNNYVGVTLAAGLFGAQGIALAALCSAAIVPTVNILCVLVFARHGSARLSGRGIARQLVTNPLVLGSFAGIGFQLLGLGLPSGVEPALRALGAASLPLGLLCVGAALEFGSLRGWMAPVATSSAIKFLAMPVVTVLVASLMGLTGPALVTALLFQALPTASSAYIMARQLGGDAPLMAGITAMQTLFALVALPIAVAGIGALAA</sequence>
<organism evidence="8 9">
    <name type="scientific">Reyranella humidisoli</name>
    <dbReference type="NCBI Taxonomy" id="2849149"/>
    <lineage>
        <taxon>Bacteria</taxon>
        <taxon>Pseudomonadati</taxon>
        <taxon>Pseudomonadota</taxon>
        <taxon>Alphaproteobacteria</taxon>
        <taxon>Hyphomicrobiales</taxon>
        <taxon>Reyranellaceae</taxon>
        <taxon>Reyranella</taxon>
    </lineage>
</organism>